<name>L8N3M2_9CYAN</name>
<evidence type="ECO:0000313" key="2">
    <source>
        <dbReference type="Proteomes" id="UP000011201"/>
    </source>
</evidence>
<protein>
    <recommendedName>
        <fullName evidence="3">PIN domain-containing protein</fullName>
    </recommendedName>
</protein>
<dbReference type="Proteomes" id="UP000011201">
    <property type="component" value="Unassembled WGS sequence"/>
</dbReference>
<comment type="caution">
    <text evidence="1">The sequence shown here is derived from an EMBL/GenBank/DDBJ whole genome shotgun (WGS) entry which is preliminary data.</text>
</comment>
<reference evidence="1 2" key="1">
    <citation type="journal article" date="2013" name="Proc. Natl. Acad. Sci. U.S.A.">
        <title>Improving the coverage of the cyanobacterial phylum using diversity-driven genome sequencing.</title>
        <authorList>
            <person name="Shih P.M."/>
            <person name="Wu D."/>
            <person name="Latifi A."/>
            <person name="Axen S.D."/>
            <person name="Fewer D.P."/>
            <person name="Talla E."/>
            <person name="Calteau A."/>
            <person name="Cai F."/>
            <person name="Tandeau de Marsac N."/>
            <person name="Rippka R."/>
            <person name="Herdman M."/>
            <person name="Sivonen K."/>
            <person name="Coursin T."/>
            <person name="Laurent T."/>
            <person name="Goodwin L."/>
            <person name="Nolan M."/>
            <person name="Davenport K.W."/>
            <person name="Han C.S."/>
            <person name="Rubin E.M."/>
            <person name="Eisen J.A."/>
            <person name="Woyke T."/>
            <person name="Gugger M."/>
            <person name="Kerfeld C.A."/>
        </authorList>
    </citation>
    <scope>NUCLEOTIDE SEQUENCE [LARGE SCALE GENOMIC DNA]</scope>
    <source>
        <strain evidence="1 2">PCC 7429</strain>
    </source>
</reference>
<gene>
    <name evidence="1" type="ORF">Pse7429DRAFT_0026</name>
</gene>
<dbReference type="PATRIC" id="fig|927668.3.peg.26"/>
<sequence length="204" mass="22726">MGITCFIDNDVILKLVTCDLFDEAIVAFEIDRSNIHVLETARFSFRSGKTKKNYSEAVIEKAIAIIKDFHTVEAQADNPLFELKIPDMDDELKLIVAASAEPSFYFATGDKRCLRALTGINELATMREELSGRVICLEQIITKIIQVYGFEFVKQKIVPARSCDKVLQAAFGSGEKSEEHNALGALNAYINEIEQKCPSLLSKA</sequence>
<dbReference type="EMBL" id="ALWB01000001">
    <property type="protein sequence ID" value="ELS34837.1"/>
    <property type="molecule type" value="Genomic_DNA"/>
</dbReference>
<organism evidence="1 2">
    <name type="scientific">Pseudanabaena biceps PCC 7429</name>
    <dbReference type="NCBI Taxonomy" id="927668"/>
    <lineage>
        <taxon>Bacteria</taxon>
        <taxon>Bacillati</taxon>
        <taxon>Cyanobacteriota</taxon>
        <taxon>Cyanophyceae</taxon>
        <taxon>Pseudanabaenales</taxon>
        <taxon>Pseudanabaenaceae</taxon>
        <taxon>Pseudanabaena</taxon>
    </lineage>
</organism>
<evidence type="ECO:0008006" key="3">
    <source>
        <dbReference type="Google" id="ProtNLM"/>
    </source>
</evidence>
<accession>L8N3M2</accession>
<proteinExistence type="predicted"/>
<dbReference type="AlphaFoldDB" id="L8N3M2"/>
<evidence type="ECO:0000313" key="1">
    <source>
        <dbReference type="EMBL" id="ELS34837.1"/>
    </source>
</evidence>
<keyword evidence="2" id="KW-1185">Reference proteome</keyword>